<evidence type="ECO:0000256" key="4">
    <source>
        <dbReference type="ARBA" id="ARBA00023002"/>
    </source>
</evidence>
<dbReference type="Gene3D" id="3.30.465.10">
    <property type="match status" value="1"/>
</dbReference>
<sequence>MPLPGTSLVLFLSTCAGIAVAQNFSAPTAVCEYFAQTYPNITSYPNSTAYVSINEDYWSAAAWLGPACIVAPSSSEVMSAAVKALVQHNTPFAIRGGGHMAIAGYANIDSTGVLLSSSNLNQLELSEDQSSIAVGPGNRWGAVLNYTEEYGLAVVGGRLAVVGVPGLILGGGISNFGNEHGWASSNIDAYECVLADGTLVTANATNEYADLFWALRGGGNSFCIVTNFQMRTIEVPVMTAGQRSWGTGDDVANGFLDAIYYMAVDPSPDVKGAITPVARASDSINGTSYNAMLFYNGNNTTPPFFANFSSPVLAPDEDSFEVMPGMGSAATVMSKGIDMVLGMREAWWMLPMRANREALQIVHDTYFEMIQEYFADMSGWITGFAPIIISKEFVVAGIKNGGDPMGLDPTQAPYIWIEESITWSNEEDDATVQAFYKAFNANVTTQLEPLGVLHKYIYLNDANEAQDVYAGYPKSSVLILQTIRDKYDPDKVFTNLMPGGWKIADA</sequence>
<dbReference type="InterPro" id="IPR036318">
    <property type="entry name" value="FAD-bd_PCMH-like_sf"/>
</dbReference>
<dbReference type="InterPro" id="IPR006094">
    <property type="entry name" value="Oxid_FAD_bind_N"/>
</dbReference>
<feature type="chain" id="PRO_5042915486" description="FAD-binding PCMH-type domain-containing protein" evidence="5">
    <location>
        <begin position="22"/>
        <end position="506"/>
    </location>
</feature>
<dbReference type="EMBL" id="JAJSPL020000068">
    <property type="protein sequence ID" value="KAK7729790.1"/>
    <property type="molecule type" value="Genomic_DNA"/>
</dbReference>
<dbReference type="PANTHER" id="PTHR42973">
    <property type="entry name" value="BINDING OXIDOREDUCTASE, PUTATIVE (AFU_ORTHOLOGUE AFUA_1G17690)-RELATED"/>
    <property type="match status" value="1"/>
</dbReference>
<dbReference type="PANTHER" id="PTHR42973:SF54">
    <property type="entry name" value="FAD-BINDING PCMH-TYPE DOMAIN-CONTAINING PROTEIN"/>
    <property type="match status" value="1"/>
</dbReference>
<evidence type="ECO:0000256" key="2">
    <source>
        <dbReference type="ARBA" id="ARBA00022630"/>
    </source>
</evidence>
<dbReference type="GO" id="GO:0071949">
    <property type="term" value="F:FAD binding"/>
    <property type="evidence" value="ECO:0007669"/>
    <property type="project" value="InterPro"/>
</dbReference>
<feature type="domain" description="FAD-binding PCMH-type" evidence="6">
    <location>
        <begin position="62"/>
        <end position="235"/>
    </location>
</feature>
<dbReference type="SUPFAM" id="SSF56176">
    <property type="entry name" value="FAD-binding/transporter-associated domain-like"/>
    <property type="match status" value="1"/>
</dbReference>
<dbReference type="InterPro" id="IPR050416">
    <property type="entry name" value="FAD-linked_Oxidoreductase"/>
</dbReference>
<keyword evidence="5" id="KW-0732">Signal</keyword>
<evidence type="ECO:0000313" key="7">
    <source>
        <dbReference type="EMBL" id="KAK7729790.1"/>
    </source>
</evidence>
<comment type="similarity">
    <text evidence="1">Belongs to the oxygen-dependent FAD-linked oxidoreductase family.</text>
</comment>
<dbReference type="InterPro" id="IPR016166">
    <property type="entry name" value="FAD-bd_PCMH"/>
</dbReference>
<dbReference type="AlphaFoldDB" id="A0AAN9U4C3"/>
<dbReference type="InterPro" id="IPR016169">
    <property type="entry name" value="FAD-bd_PCMH_sub2"/>
</dbReference>
<dbReference type="PROSITE" id="PS51387">
    <property type="entry name" value="FAD_PCMH"/>
    <property type="match status" value="1"/>
</dbReference>
<feature type="signal peptide" evidence="5">
    <location>
        <begin position="1"/>
        <end position="21"/>
    </location>
</feature>
<comment type="caution">
    <text evidence="7">The sequence shown here is derived from an EMBL/GenBank/DDBJ whole genome shotgun (WGS) entry which is preliminary data.</text>
</comment>
<keyword evidence="2" id="KW-0285">Flavoprotein</keyword>
<dbReference type="Proteomes" id="UP001320245">
    <property type="component" value="Unassembled WGS sequence"/>
</dbReference>
<evidence type="ECO:0000256" key="3">
    <source>
        <dbReference type="ARBA" id="ARBA00022827"/>
    </source>
</evidence>
<keyword evidence="3" id="KW-0274">FAD</keyword>
<evidence type="ECO:0000256" key="1">
    <source>
        <dbReference type="ARBA" id="ARBA00005466"/>
    </source>
</evidence>
<dbReference type="Pfam" id="PF01565">
    <property type="entry name" value="FAD_binding_4"/>
    <property type="match status" value="1"/>
</dbReference>
<gene>
    <name evidence="7" type="ORF">SLS53_009206</name>
</gene>
<accession>A0AAN9U4C3</accession>
<evidence type="ECO:0000313" key="8">
    <source>
        <dbReference type="Proteomes" id="UP001320245"/>
    </source>
</evidence>
<evidence type="ECO:0000259" key="6">
    <source>
        <dbReference type="PROSITE" id="PS51387"/>
    </source>
</evidence>
<protein>
    <recommendedName>
        <fullName evidence="6">FAD-binding PCMH-type domain-containing protein</fullName>
    </recommendedName>
</protein>
<organism evidence="7 8">
    <name type="scientific">Cytospora paraplurivora</name>
    <dbReference type="NCBI Taxonomy" id="2898453"/>
    <lineage>
        <taxon>Eukaryota</taxon>
        <taxon>Fungi</taxon>
        <taxon>Dikarya</taxon>
        <taxon>Ascomycota</taxon>
        <taxon>Pezizomycotina</taxon>
        <taxon>Sordariomycetes</taxon>
        <taxon>Sordariomycetidae</taxon>
        <taxon>Diaporthales</taxon>
        <taxon>Cytosporaceae</taxon>
        <taxon>Cytospora</taxon>
    </lineage>
</organism>
<name>A0AAN9U4C3_9PEZI</name>
<proteinExistence type="inferred from homology"/>
<dbReference type="GO" id="GO:0016491">
    <property type="term" value="F:oxidoreductase activity"/>
    <property type="evidence" value="ECO:0007669"/>
    <property type="project" value="UniProtKB-KW"/>
</dbReference>
<keyword evidence="4" id="KW-0560">Oxidoreductase</keyword>
<keyword evidence="8" id="KW-1185">Reference proteome</keyword>
<evidence type="ECO:0000256" key="5">
    <source>
        <dbReference type="SAM" id="SignalP"/>
    </source>
</evidence>
<reference evidence="7 8" key="1">
    <citation type="journal article" date="2023" name="PLoS ONE">
        <title>Cytospora paraplurivora sp. nov. isolated from orchards with fruit tree decline syndrome in Ontario, Canada.</title>
        <authorList>
            <person name="Ilyukhin E."/>
            <person name="Nguyen H.D.T."/>
            <person name="Castle A.J."/>
            <person name="Ellouze W."/>
        </authorList>
    </citation>
    <scope>NUCLEOTIDE SEQUENCE [LARGE SCALE GENOMIC DNA]</scope>
    <source>
        <strain evidence="7 8">FDS-564</strain>
    </source>
</reference>